<gene>
    <name evidence="1" type="ORF">KIN20_022605</name>
</gene>
<proteinExistence type="predicted"/>
<keyword evidence="2" id="KW-1185">Reference proteome</keyword>
<organism evidence="1 2">
    <name type="scientific">Parelaphostrongylus tenuis</name>
    <name type="common">Meningeal worm</name>
    <dbReference type="NCBI Taxonomy" id="148309"/>
    <lineage>
        <taxon>Eukaryota</taxon>
        <taxon>Metazoa</taxon>
        <taxon>Ecdysozoa</taxon>
        <taxon>Nematoda</taxon>
        <taxon>Chromadorea</taxon>
        <taxon>Rhabditida</taxon>
        <taxon>Rhabditina</taxon>
        <taxon>Rhabditomorpha</taxon>
        <taxon>Strongyloidea</taxon>
        <taxon>Metastrongylidae</taxon>
        <taxon>Parelaphostrongylus</taxon>
    </lineage>
</organism>
<name>A0AAD5QWV3_PARTN</name>
<evidence type="ECO:0000313" key="1">
    <source>
        <dbReference type="EMBL" id="KAJ1362891.1"/>
    </source>
</evidence>
<comment type="caution">
    <text evidence="1">The sequence shown here is derived from an EMBL/GenBank/DDBJ whole genome shotgun (WGS) entry which is preliminary data.</text>
</comment>
<dbReference type="EMBL" id="JAHQIW010004557">
    <property type="protein sequence ID" value="KAJ1362891.1"/>
    <property type="molecule type" value="Genomic_DNA"/>
</dbReference>
<accession>A0AAD5QWV3</accession>
<dbReference type="Proteomes" id="UP001196413">
    <property type="component" value="Unassembled WGS sequence"/>
</dbReference>
<protein>
    <submittedName>
        <fullName evidence="1">Uncharacterized protein</fullName>
    </submittedName>
</protein>
<sequence>MKVVLLTCYKLLCVNTVNDDILHLSGAISQSILIEYNKDEDHNEAKRLGAIDWNAGIEDDDEDLVE</sequence>
<evidence type="ECO:0000313" key="2">
    <source>
        <dbReference type="Proteomes" id="UP001196413"/>
    </source>
</evidence>
<reference evidence="1" key="1">
    <citation type="submission" date="2021-06" db="EMBL/GenBank/DDBJ databases">
        <title>Parelaphostrongylus tenuis whole genome reference sequence.</title>
        <authorList>
            <person name="Garwood T.J."/>
            <person name="Larsen P.A."/>
            <person name="Fountain-Jones N.M."/>
            <person name="Garbe J.R."/>
            <person name="Macchietto M.G."/>
            <person name="Kania S.A."/>
            <person name="Gerhold R.W."/>
            <person name="Richards J.E."/>
            <person name="Wolf T.M."/>
        </authorList>
    </citation>
    <scope>NUCLEOTIDE SEQUENCE</scope>
    <source>
        <strain evidence="1">MNPRO001-30</strain>
        <tissue evidence="1">Meninges</tissue>
    </source>
</reference>
<dbReference type="AlphaFoldDB" id="A0AAD5QWV3"/>